<keyword evidence="9" id="KW-1185">Reference proteome</keyword>
<dbReference type="InterPro" id="IPR039420">
    <property type="entry name" value="WalR-like"/>
</dbReference>
<evidence type="ECO:0000256" key="3">
    <source>
        <dbReference type="ARBA" id="ARBA00023125"/>
    </source>
</evidence>
<dbReference type="SMART" id="SM00421">
    <property type="entry name" value="HTH_LUXR"/>
    <property type="match status" value="1"/>
</dbReference>
<evidence type="ECO:0000256" key="5">
    <source>
        <dbReference type="PROSITE-ProRule" id="PRU00169"/>
    </source>
</evidence>
<dbReference type="SUPFAM" id="SSF52172">
    <property type="entry name" value="CheY-like"/>
    <property type="match status" value="1"/>
</dbReference>
<dbReference type="InterPro" id="IPR016032">
    <property type="entry name" value="Sig_transdc_resp-reg_C-effctor"/>
</dbReference>
<evidence type="ECO:0000259" key="7">
    <source>
        <dbReference type="PROSITE" id="PS50110"/>
    </source>
</evidence>
<evidence type="ECO:0000256" key="1">
    <source>
        <dbReference type="ARBA" id="ARBA00022553"/>
    </source>
</evidence>
<evidence type="ECO:0000313" key="8">
    <source>
        <dbReference type="EMBL" id="GAA1951287.1"/>
    </source>
</evidence>
<proteinExistence type="predicted"/>
<dbReference type="Pfam" id="PF00196">
    <property type="entry name" value="GerE"/>
    <property type="match status" value="1"/>
</dbReference>
<name>A0ABN2QFF7_9ACTN</name>
<protein>
    <submittedName>
        <fullName evidence="8">Response regulator transcription factor</fullName>
    </submittedName>
</protein>
<keyword evidence="3" id="KW-0238">DNA-binding</keyword>
<organism evidence="8 9">
    <name type="scientific">Catenulispora subtropica</name>
    <dbReference type="NCBI Taxonomy" id="450798"/>
    <lineage>
        <taxon>Bacteria</taxon>
        <taxon>Bacillati</taxon>
        <taxon>Actinomycetota</taxon>
        <taxon>Actinomycetes</taxon>
        <taxon>Catenulisporales</taxon>
        <taxon>Catenulisporaceae</taxon>
        <taxon>Catenulispora</taxon>
    </lineage>
</organism>
<feature type="domain" description="Response regulatory" evidence="7">
    <location>
        <begin position="6"/>
        <end position="126"/>
    </location>
</feature>
<keyword evidence="2" id="KW-0805">Transcription regulation</keyword>
<dbReference type="Gene3D" id="3.40.50.2300">
    <property type="match status" value="1"/>
</dbReference>
<keyword evidence="1 5" id="KW-0597">Phosphoprotein</keyword>
<dbReference type="PRINTS" id="PR00038">
    <property type="entry name" value="HTHLUXR"/>
</dbReference>
<dbReference type="Pfam" id="PF00072">
    <property type="entry name" value="Response_reg"/>
    <property type="match status" value="1"/>
</dbReference>
<dbReference type="InterPro" id="IPR011006">
    <property type="entry name" value="CheY-like_superfamily"/>
</dbReference>
<sequence length="218" mass="23757">MRDPIRVLIAEDAVLLREGLARLLADSGFDVVAKVDDGKGMVEAASAYRPDVIVADVRMPPTFTDEGLRAAVEVRAEYPDMAILVFSQAVEAAYAQELFSSSANGLGYLLKERVAEVEEFVDALKRVAAGGTALDPEVVAQLLGRRKKNDPLETLTPREREVLSLMAEGRSNSAIAASLFVTEKAVEKHTSSIFTKLDLTPAAEDHRRVMAVLRYLNV</sequence>
<evidence type="ECO:0000313" key="9">
    <source>
        <dbReference type="Proteomes" id="UP001499854"/>
    </source>
</evidence>
<dbReference type="PANTHER" id="PTHR43214">
    <property type="entry name" value="TWO-COMPONENT RESPONSE REGULATOR"/>
    <property type="match status" value="1"/>
</dbReference>
<gene>
    <name evidence="8" type="ORF">GCM10009838_03020</name>
</gene>
<dbReference type="Proteomes" id="UP001499854">
    <property type="component" value="Unassembled WGS sequence"/>
</dbReference>
<reference evidence="8 9" key="1">
    <citation type="journal article" date="2019" name="Int. J. Syst. Evol. Microbiol.">
        <title>The Global Catalogue of Microorganisms (GCM) 10K type strain sequencing project: providing services to taxonomists for standard genome sequencing and annotation.</title>
        <authorList>
            <consortium name="The Broad Institute Genomics Platform"/>
            <consortium name="The Broad Institute Genome Sequencing Center for Infectious Disease"/>
            <person name="Wu L."/>
            <person name="Ma J."/>
        </authorList>
    </citation>
    <scope>NUCLEOTIDE SEQUENCE [LARGE SCALE GENOMIC DNA]</scope>
    <source>
        <strain evidence="8 9">JCM 16013</strain>
    </source>
</reference>
<feature type="domain" description="HTH luxR-type" evidence="6">
    <location>
        <begin position="148"/>
        <end position="218"/>
    </location>
</feature>
<dbReference type="SMART" id="SM00448">
    <property type="entry name" value="REC"/>
    <property type="match status" value="1"/>
</dbReference>
<dbReference type="PROSITE" id="PS50043">
    <property type="entry name" value="HTH_LUXR_2"/>
    <property type="match status" value="1"/>
</dbReference>
<dbReference type="SUPFAM" id="SSF46894">
    <property type="entry name" value="C-terminal effector domain of the bipartite response regulators"/>
    <property type="match status" value="1"/>
</dbReference>
<evidence type="ECO:0000256" key="2">
    <source>
        <dbReference type="ARBA" id="ARBA00023015"/>
    </source>
</evidence>
<dbReference type="CDD" id="cd17535">
    <property type="entry name" value="REC_NarL-like"/>
    <property type="match status" value="1"/>
</dbReference>
<dbReference type="InterPro" id="IPR058245">
    <property type="entry name" value="NreC/VraR/RcsB-like_REC"/>
</dbReference>
<dbReference type="PANTHER" id="PTHR43214:SF24">
    <property type="entry name" value="TRANSCRIPTIONAL REGULATORY PROTEIN NARL-RELATED"/>
    <property type="match status" value="1"/>
</dbReference>
<comment type="caution">
    <text evidence="8">The sequence shown here is derived from an EMBL/GenBank/DDBJ whole genome shotgun (WGS) entry which is preliminary data.</text>
</comment>
<dbReference type="EMBL" id="BAAAQM010000001">
    <property type="protein sequence ID" value="GAA1951287.1"/>
    <property type="molecule type" value="Genomic_DNA"/>
</dbReference>
<dbReference type="InterPro" id="IPR001789">
    <property type="entry name" value="Sig_transdc_resp-reg_receiver"/>
</dbReference>
<feature type="modified residue" description="4-aspartylphosphate" evidence="5">
    <location>
        <position position="56"/>
    </location>
</feature>
<dbReference type="InterPro" id="IPR000792">
    <property type="entry name" value="Tscrpt_reg_LuxR_C"/>
</dbReference>
<evidence type="ECO:0000259" key="6">
    <source>
        <dbReference type="PROSITE" id="PS50043"/>
    </source>
</evidence>
<evidence type="ECO:0000256" key="4">
    <source>
        <dbReference type="ARBA" id="ARBA00023163"/>
    </source>
</evidence>
<accession>A0ABN2QFF7</accession>
<keyword evidence="4" id="KW-0804">Transcription</keyword>
<dbReference type="PROSITE" id="PS50110">
    <property type="entry name" value="RESPONSE_REGULATORY"/>
    <property type="match status" value="1"/>
</dbReference>
<dbReference type="CDD" id="cd06170">
    <property type="entry name" value="LuxR_C_like"/>
    <property type="match status" value="1"/>
</dbReference>